<accession>A0ABU8FKE2</accession>
<evidence type="ECO:0000313" key="3">
    <source>
        <dbReference type="Proteomes" id="UP001372526"/>
    </source>
</evidence>
<evidence type="ECO:0000256" key="1">
    <source>
        <dbReference type="SAM" id="MobiDB-lite"/>
    </source>
</evidence>
<dbReference type="EMBL" id="JBAWSX010000011">
    <property type="protein sequence ID" value="MEI4803158.1"/>
    <property type="molecule type" value="Genomic_DNA"/>
</dbReference>
<dbReference type="Proteomes" id="UP001372526">
    <property type="component" value="Unassembled WGS sequence"/>
</dbReference>
<reference evidence="2 3" key="1">
    <citation type="submission" date="2024-01" db="EMBL/GenBank/DDBJ databases">
        <title>Seven novel Bacillus-like species.</title>
        <authorList>
            <person name="Liu G."/>
        </authorList>
    </citation>
    <scope>NUCLEOTIDE SEQUENCE [LARGE SCALE GENOMIC DNA]</scope>
    <source>
        <strain evidence="2 3">FJAT-51639</strain>
    </source>
</reference>
<name>A0ABU8FKE2_9BACI</name>
<dbReference type="RefSeq" id="WP_090914181.1">
    <property type="nucleotide sequence ID" value="NZ_JBAWSX010000011.1"/>
</dbReference>
<organism evidence="2 3">
    <name type="scientific">Bacillus bruguierae</name>
    <dbReference type="NCBI Taxonomy" id="3127667"/>
    <lineage>
        <taxon>Bacteria</taxon>
        <taxon>Bacillati</taxon>
        <taxon>Bacillota</taxon>
        <taxon>Bacilli</taxon>
        <taxon>Bacillales</taxon>
        <taxon>Bacillaceae</taxon>
        <taxon>Bacillus</taxon>
    </lineage>
</organism>
<proteinExistence type="predicted"/>
<feature type="region of interest" description="Disordered" evidence="1">
    <location>
        <begin position="151"/>
        <end position="173"/>
    </location>
</feature>
<keyword evidence="3" id="KW-1185">Reference proteome</keyword>
<sequence>MRPYVNICICITPGSHIDKERIAKDIAIAEYIWHPIVFKIKDVNVLDEPYRFHDGEISYVSSLKSQPKLTSLFAECRELASQCDIYICYIGSNYFQEQSIIACAYSLAIHTQIKGYIVLTNAASASRNMYTLAHELGHILFTRRVQDKLTNADPECPNGSEHHPSPTNLMHYIVPPPHKSQIDSLLTNTQRELSLQSPLLRKEKK</sequence>
<evidence type="ECO:0000313" key="2">
    <source>
        <dbReference type="EMBL" id="MEI4803158.1"/>
    </source>
</evidence>
<comment type="caution">
    <text evidence="2">The sequence shown here is derived from an EMBL/GenBank/DDBJ whole genome shotgun (WGS) entry which is preliminary data.</text>
</comment>
<protein>
    <submittedName>
        <fullName evidence="2">DUF955 domain-containing protein</fullName>
    </submittedName>
</protein>
<gene>
    <name evidence="2" type="ORF">WAZ07_17925</name>
</gene>
<dbReference type="Gene3D" id="1.10.10.2910">
    <property type="match status" value="1"/>
</dbReference>